<feature type="non-terminal residue" evidence="1">
    <location>
        <position position="69"/>
    </location>
</feature>
<protein>
    <submittedName>
        <fullName evidence="1">Uncharacterized protein</fullName>
    </submittedName>
</protein>
<sequence>MKCSNCGYEFDDHACITSKKTELQNGDISICFNCGEVHQFMDGTLKLIDIKYLPLKTQKEIKIAISTLN</sequence>
<comment type="caution">
    <text evidence="1">The sequence shown here is derived from an EMBL/GenBank/DDBJ whole genome shotgun (WGS) entry which is preliminary data.</text>
</comment>
<name>X1J721_9ZZZZ</name>
<evidence type="ECO:0000313" key="1">
    <source>
        <dbReference type="EMBL" id="GAH89772.1"/>
    </source>
</evidence>
<accession>X1J721</accession>
<dbReference type="AlphaFoldDB" id="X1J721"/>
<gene>
    <name evidence="1" type="ORF">S03H2_56983</name>
</gene>
<reference evidence="1" key="1">
    <citation type="journal article" date="2014" name="Front. Microbiol.">
        <title>High frequency of phylogenetically diverse reductive dehalogenase-homologous genes in deep subseafloor sedimentary metagenomes.</title>
        <authorList>
            <person name="Kawai M."/>
            <person name="Futagami T."/>
            <person name="Toyoda A."/>
            <person name="Takaki Y."/>
            <person name="Nishi S."/>
            <person name="Hori S."/>
            <person name="Arai W."/>
            <person name="Tsubouchi T."/>
            <person name="Morono Y."/>
            <person name="Uchiyama I."/>
            <person name="Ito T."/>
            <person name="Fujiyama A."/>
            <person name="Inagaki F."/>
            <person name="Takami H."/>
        </authorList>
    </citation>
    <scope>NUCLEOTIDE SEQUENCE</scope>
    <source>
        <strain evidence="1">Expedition CK06-06</strain>
    </source>
</reference>
<proteinExistence type="predicted"/>
<dbReference type="EMBL" id="BARU01036494">
    <property type="protein sequence ID" value="GAH89772.1"/>
    <property type="molecule type" value="Genomic_DNA"/>
</dbReference>
<organism evidence="1">
    <name type="scientific">marine sediment metagenome</name>
    <dbReference type="NCBI Taxonomy" id="412755"/>
    <lineage>
        <taxon>unclassified sequences</taxon>
        <taxon>metagenomes</taxon>
        <taxon>ecological metagenomes</taxon>
    </lineage>
</organism>